<comment type="similarity">
    <text evidence="1">Belongs to the short-chain dehydrogenases/reductases (SDR) family.</text>
</comment>
<comment type="caution">
    <text evidence="3">The sequence shown here is derived from an EMBL/GenBank/DDBJ whole genome shotgun (WGS) entry which is preliminary data.</text>
</comment>
<dbReference type="RefSeq" id="WP_134562170.1">
    <property type="nucleotide sequence ID" value="NZ_SOFS01000044.1"/>
</dbReference>
<name>A0ABY2II58_9MICO</name>
<evidence type="ECO:0000313" key="3">
    <source>
        <dbReference type="EMBL" id="TFC16877.1"/>
    </source>
</evidence>
<evidence type="ECO:0000256" key="1">
    <source>
        <dbReference type="ARBA" id="ARBA00006484"/>
    </source>
</evidence>
<dbReference type="Proteomes" id="UP000297604">
    <property type="component" value="Unassembled WGS sequence"/>
</dbReference>
<dbReference type="PANTHER" id="PTHR24320:SF227">
    <property type="entry name" value="RETINOL DEHYDROGENASE 11"/>
    <property type="match status" value="1"/>
</dbReference>
<dbReference type="Pfam" id="PF00106">
    <property type="entry name" value="adh_short"/>
    <property type="match status" value="1"/>
</dbReference>
<dbReference type="InterPro" id="IPR002347">
    <property type="entry name" value="SDR_fam"/>
</dbReference>
<dbReference type="Gene3D" id="3.40.50.720">
    <property type="entry name" value="NAD(P)-binding Rossmann-like Domain"/>
    <property type="match status" value="1"/>
</dbReference>
<keyword evidence="2" id="KW-0560">Oxidoreductase</keyword>
<accession>A0ABY2II58</accession>
<evidence type="ECO:0000256" key="2">
    <source>
        <dbReference type="ARBA" id="ARBA00023002"/>
    </source>
</evidence>
<gene>
    <name evidence="3" type="ORF">E3O46_17195</name>
</gene>
<dbReference type="InterPro" id="IPR036291">
    <property type="entry name" value="NAD(P)-bd_dom_sf"/>
</dbReference>
<dbReference type="SUPFAM" id="SSF51735">
    <property type="entry name" value="NAD(P)-binding Rossmann-fold domains"/>
    <property type="match status" value="1"/>
</dbReference>
<dbReference type="EMBL" id="SOFS01000044">
    <property type="protein sequence ID" value="TFC16877.1"/>
    <property type="molecule type" value="Genomic_DNA"/>
</dbReference>
<organism evidence="3 4">
    <name type="scientific">Cryobacterium glucosi</name>
    <dbReference type="NCBI Taxonomy" id="1259175"/>
    <lineage>
        <taxon>Bacteria</taxon>
        <taxon>Bacillati</taxon>
        <taxon>Actinomycetota</taxon>
        <taxon>Actinomycetes</taxon>
        <taxon>Micrococcales</taxon>
        <taxon>Microbacteriaceae</taxon>
        <taxon>Cryobacterium</taxon>
    </lineage>
</organism>
<keyword evidence="4" id="KW-1185">Reference proteome</keyword>
<dbReference type="PRINTS" id="PR00081">
    <property type="entry name" value="GDHRDH"/>
</dbReference>
<sequence>MTLITTPFGATSTAAEVAAGIDLTGRSAIVTGATSGIGIETARALAATGASITLAVRDVDAGHAVAKDIAATTGNSAVSVARLDLTDVDSVDAFVSDWSGPLHILVNNAGVMNSPKAFTPQGWELQFATNHLGHFALAAGLHDALAADGAARIVVVSSSGHGSSPVVFDDLFFARRPYDGDRAYGQSKTANVLFAVEATRLWAADGITANALMPGGIWTNLQRHWDPAALAATKAHAAAAGLAVKSPEQGAATSVLLATWPALAGVGGRYFEDCHEAEVVGAIVDGVHGVRDYALDPVVAERLWDVSVELLRVARAG</sequence>
<proteinExistence type="inferred from homology"/>
<dbReference type="PANTHER" id="PTHR24320">
    <property type="entry name" value="RETINOL DEHYDROGENASE"/>
    <property type="match status" value="1"/>
</dbReference>
<evidence type="ECO:0000313" key="4">
    <source>
        <dbReference type="Proteomes" id="UP000297604"/>
    </source>
</evidence>
<reference evidence="3 4" key="1">
    <citation type="submission" date="2019-03" db="EMBL/GenBank/DDBJ databases">
        <title>Genomics of glacier-inhabiting Cryobacterium strains.</title>
        <authorList>
            <person name="Liu Q."/>
            <person name="Xin Y.-H."/>
        </authorList>
    </citation>
    <scope>NUCLEOTIDE SEQUENCE [LARGE SCALE GENOMIC DNA]</scope>
    <source>
        <strain evidence="3 4">MDB1-5</strain>
    </source>
</reference>
<protein>
    <submittedName>
        <fullName evidence="3">SDR family NAD(P)-dependent oxidoreductase</fullName>
    </submittedName>
</protein>